<comment type="catalytic activity">
    <reaction evidence="3">
        <text>a 5'-end (N(2),N(7)-dimethyl 5'-triphosphoguanosine)-ribonucleoside in snoRNA + S-adenosyl-L-methionine = a 5'-end (N(2),N(2),N(7)-trimethyl 5'-triphosphoguanosine)-ribonucleoside in snoRNA + S-adenosyl-L-homocysteine + H(+)</text>
        <dbReference type="Rhea" id="RHEA:78507"/>
        <dbReference type="Rhea" id="RHEA-COMP:19088"/>
        <dbReference type="Rhea" id="RHEA-COMP:19090"/>
        <dbReference type="ChEBI" id="CHEBI:15378"/>
        <dbReference type="ChEBI" id="CHEBI:57856"/>
        <dbReference type="ChEBI" id="CHEBI:59789"/>
        <dbReference type="ChEBI" id="CHEBI:167623"/>
        <dbReference type="ChEBI" id="CHEBI:172880"/>
    </reaction>
    <physiologicalReaction direction="left-to-right" evidence="3">
        <dbReference type="Rhea" id="RHEA:78508"/>
    </physiologicalReaction>
</comment>
<dbReference type="EMBL" id="ML977149">
    <property type="protein sequence ID" value="KAF1988324.1"/>
    <property type="molecule type" value="Genomic_DNA"/>
</dbReference>
<evidence type="ECO:0000256" key="1">
    <source>
        <dbReference type="ARBA" id="ARBA00018517"/>
    </source>
</evidence>
<evidence type="ECO:0000256" key="2">
    <source>
        <dbReference type="ARBA" id="ARBA00025783"/>
    </source>
</evidence>
<dbReference type="FunFam" id="3.40.50.150:FF:000270">
    <property type="entry name" value="RNA methylase family protein"/>
    <property type="match status" value="1"/>
</dbReference>
<keyword evidence="9" id="KW-0808">Transferase</keyword>
<evidence type="ECO:0000313" key="9">
    <source>
        <dbReference type="EMBL" id="KAF1988324.1"/>
    </source>
</evidence>
<dbReference type="InterPro" id="IPR019012">
    <property type="entry name" value="RNA_cap_Gua-N2-MeTrfase"/>
</dbReference>
<gene>
    <name evidence="9" type="ORF">K402DRAFT_392076</name>
</gene>
<evidence type="ECO:0000313" key="10">
    <source>
        <dbReference type="Proteomes" id="UP000800041"/>
    </source>
</evidence>
<reference evidence="9" key="1">
    <citation type="journal article" date="2020" name="Stud. Mycol.">
        <title>101 Dothideomycetes genomes: a test case for predicting lifestyles and emergence of pathogens.</title>
        <authorList>
            <person name="Haridas S."/>
            <person name="Albert R."/>
            <person name="Binder M."/>
            <person name="Bloem J."/>
            <person name="Labutti K."/>
            <person name="Salamov A."/>
            <person name="Andreopoulos B."/>
            <person name="Baker S."/>
            <person name="Barry K."/>
            <person name="Bills G."/>
            <person name="Bluhm B."/>
            <person name="Cannon C."/>
            <person name="Castanera R."/>
            <person name="Culley D."/>
            <person name="Daum C."/>
            <person name="Ezra D."/>
            <person name="Gonzalez J."/>
            <person name="Henrissat B."/>
            <person name="Kuo A."/>
            <person name="Liang C."/>
            <person name="Lipzen A."/>
            <person name="Lutzoni F."/>
            <person name="Magnuson J."/>
            <person name="Mondo S."/>
            <person name="Nolan M."/>
            <person name="Ohm R."/>
            <person name="Pangilinan J."/>
            <person name="Park H.-J."/>
            <person name="Ramirez L."/>
            <person name="Alfaro M."/>
            <person name="Sun H."/>
            <person name="Tritt A."/>
            <person name="Yoshinaga Y."/>
            <person name="Zwiers L.-H."/>
            <person name="Turgeon B."/>
            <person name="Goodwin S."/>
            <person name="Spatafora J."/>
            <person name="Crous P."/>
            <person name="Grigoriev I."/>
        </authorList>
    </citation>
    <scope>NUCLEOTIDE SEQUENCE</scope>
    <source>
        <strain evidence="9">CBS 113979</strain>
    </source>
</reference>
<accession>A0A6G1H5I0</accession>
<sequence>MAAESQDGMDGIFHYTFKGEVPTEIQKYWAQRYKIFSQYDEGIWMTDDAWFGITPESVANKIAAHIASSAGPEKDTLIDAFCGAGGNTIAFALSGRWKLIFAIEKDPKILKCAKHNAEIYGVARKIVWIQGDCFDVIQRYEPVAKQAVIFGSPPWGGPEYNAADIFNLDAMLPYSLKQIHKSFSAITPDMALYLPRSSNLNQIARHAKPAKQVNGDATKDPDDHKTQVVHYCLGGASKALTVYYGAFASIIEESDTAADEEEAEYYEDQQYEEEYPYDERYEYGYEQS</sequence>
<dbReference type="CDD" id="cd02440">
    <property type="entry name" value="AdoMet_MTases"/>
    <property type="match status" value="1"/>
</dbReference>
<dbReference type="AlphaFoldDB" id="A0A6G1H5I0"/>
<evidence type="ECO:0000256" key="3">
    <source>
        <dbReference type="ARBA" id="ARBA00047418"/>
    </source>
</evidence>
<comment type="catalytic activity">
    <reaction evidence="5">
        <text>a 5'-end (N(2),N(7)-dimethyl 5'-triphosphoguanosine)-ribonucleoside in snRNA + S-adenosyl-L-methionine = a 5'-end (N(2),N(2),N(7)-trimethyl 5'-triphosphoguanosine)-ribonucleoside in snRNA + S-adenosyl-L-homocysteine + H(+)</text>
        <dbReference type="Rhea" id="RHEA:78479"/>
        <dbReference type="Rhea" id="RHEA-COMP:19087"/>
        <dbReference type="Rhea" id="RHEA-COMP:19089"/>
        <dbReference type="ChEBI" id="CHEBI:15378"/>
        <dbReference type="ChEBI" id="CHEBI:57856"/>
        <dbReference type="ChEBI" id="CHEBI:59789"/>
        <dbReference type="ChEBI" id="CHEBI:167623"/>
        <dbReference type="ChEBI" id="CHEBI:172880"/>
    </reaction>
    <physiologicalReaction direction="left-to-right" evidence="5">
        <dbReference type="Rhea" id="RHEA:78480"/>
    </physiologicalReaction>
</comment>
<dbReference type="Pfam" id="PF09445">
    <property type="entry name" value="Methyltransf_15"/>
    <property type="match status" value="1"/>
</dbReference>
<evidence type="ECO:0000256" key="4">
    <source>
        <dbReference type="ARBA" id="ARBA00048740"/>
    </source>
</evidence>
<feature type="compositionally biased region" description="Acidic residues" evidence="8">
    <location>
        <begin position="255"/>
        <end position="276"/>
    </location>
</feature>
<dbReference type="SUPFAM" id="SSF53335">
    <property type="entry name" value="S-adenosyl-L-methionine-dependent methyltransferases"/>
    <property type="match status" value="1"/>
</dbReference>
<name>A0A6G1H5I0_9PEZI</name>
<comment type="catalytic activity">
    <reaction evidence="6">
        <text>a 5'-end (N(7)-methyl 5'-triphosphoguanosine)-ribonucleoside in snRNA + S-adenosyl-L-methionine = a 5'-end (N(2),N(7)-dimethyl 5'-triphosphoguanosine)-ribonucleoside in snRNA + S-adenosyl-L-homocysteine + H(+)</text>
        <dbReference type="Rhea" id="RHEA:78471"/>
        <dbReference type="Rhea" id="RHEA-COMP:19085"/>
        <dbReference type="Rhea" id="RHEA-COMP:19087"/>
        <dbReference type="ChEBI" id="CHEBI:15378"/>
        <dbReference type="ChEBI" id="CHEBI:57856"/>
        <dbReference type="ChEBI" id="CHEBI:59789"/>
        <dbReference type="ChEBI" id="CHEBI:156461"/>
        <dbReference type="ChEBI" id="CHEBI:172880"/>
    </reaction>
    <physiologicalReaction direction="left-to-right" evidence="6">
        <dbReference type="Rhea" id="RHEA:78472"/>
    </physiologicalReaction>
</comment>
<evidence type="ECO:0000256" key="6">
    <source>
        <dbReference type="ARBA" id="ARBA00049075"/>
    </source>
</evidence>
<organism evidence="9 10">
    <name type="scientific">Aulographum hederae CBS 113979</name>
    <dbReference type="NCBI Taxonomy" id="1176131"/>
    <lineage>
        <taxon>Eukaryota</taxon>
        <taxon>Fungi</taxon>
        <taxon>Dikarya</taxon>
        <taxon>Ascomycota</taxon>
        <taxon>Pezizomycotina</taxon>
        <taxon>Dothideomycetes</taxon>
        <taxon>Pleosporomycetidae</taxon>
        <taxon>Aulographales</taxon>
        <taxon>Aulographaceae</taxon>
    </lineage>
</organism>
<dbReference type="PANTHER" id="PTHR14741">
    <property type="entry name" value="S-ADENOSYLMETHIONINE-DEPENDENT METHYLTRANSFERASE RELATED"/>
    <property type="match status" value="1"/>
</dbReference>
<protein>
    <recommendedName>
        <fullName evidence="1">Trimethylguanosine synthase</fullName>
    </recommendedName>
    <alternativeName>
        <fullName evidence="7">Cap-specific guanine-N(2) methyltransferase</fullName>
    </alternativeName>
</protein>
<dbReference type="GO" id="GO:0005634">
    <property type="term" value="C:nucleus"/>
    <property type="evidence" value="ECO:0007669"/>
    <property type="project" value="TreeGrafter"/>
</dbReference>
<keyword evidence="9" id="KW-0489">Methyltransferase</keyword>
<dbReference type="OrthoDB" id="194443at2759"/>
<feature type="region of interest" description="Disordered" evidence="8">
    <location>
        <begin position="255"/>
        <end position="278"/>
    </location>
</feature>
<comment type="similarity">
    <text evidence="2">Belongs to the methyltransferase superfamily. Trimethylguanosine synthase family.</text>
</comment>
<proteinExistence type="inferred from homology"/>
<keyword evidence="10" id="KW-1185">Reference proteome</keyword>
<dbReference type="GO" id="GO:0071164">
    <property type="term" value="F:RNA cap trimethylguanosine synthase activity"/>
    <property type="evidence" value="ECO:0007669"/>
    <property type="project" value="TreeGrafter"/>
</dbReference>
<dbReference type="Gene3D" id="3.40.50.150">
    <property type="entry name" value="Vaccinia Virus protein VP39"/>
    <property type="match status" value="1"/>
</dbReference>
<evidence type="ECO:0000256" key="7">
    <source>
        <dbReference type="ARBA" id="ARBA00049790"/>
    </source>
</evidence>
<dbReference type="PANTHER" id="PTHR14741:SF32">
    <property type="entry name" value="TRIMETHYLGUANOSINE SYNTHASE"/>
    <property type="match status" value="1"/>
</dbReference>
<evidence type="ECO:0000256" key="5">
    <source>
        <dbReference type="ARBA" id="ARBA00048763"/>
    </source>
</evidence>
<evidence type="ECO:0000256" key="8">
    <source>
        <dbReference type="SAM" id="MobiDB-lite"/>
    </source>
</evidence>
<comment type="catalytic activity">
    <reaction evidence="4">
        <text>a 5'-end (N(7)-methyl 5'-triphosphoguanosine)-ribonucleoside in snoRNA + S-adenosyl-L-methionine = a 5'-end (N(2),N(7)-dimethyl 5'-triphosphoguanosine)-ribonucleoside in snoRNA + S-adenosyl-L-homocysteine + H(+)</text>
        <dbReference type="Rhea" id="RHEA:78475"/>
        <dbReference type="Rhea" id="RHEA-COMP:19086"/>
        <dbReference type="Rhea" id="RHEA-COMP:19088"/>
        <dbReference type="ChEBI" id="CHEBI:15378"/>
        <dbReference type="ChEBI" id="CHEBI:57856"/>
        <dbReference type="ChEBI" id="CHEBI:59789"/>
        <dbReference type="ChEBI" id="CHEBI:156461"/>
        <dbReference type="ChEBI" id="CHEBI:172880"/>
    </reaction>
    <physiologicalReaction direction="left-to-right" evidence="4">
        <dbReference type="Rhea" id="RHEA:78476"/>
    </physiologicalReaction>
</comment>
<dbReference type="Proteomes" id="UP000800041">
    <property type="component" value="Unassembled WGS sequence"/>
</dbReference>
<dbReference type="InterPro" id="IPR029063">
    <property type="entry name" value="SAM-dependent_MTases_sf"/>
</dbReference>